<dbReference type="AlphaFoldDB" id="A0A194W8S5"/>
<evidence type="ECO:0000256" key="2">
    <source>
        <dbReference type="ARBA" id="ARBA00022692"/>
    </source>
</evidence>
<evidence type="ECO:0000256" key="1">
    <source>
        <dbReference type="ARBA" id="ARBA00004141"/>
    </source>
</evidence>
<feature type="transmembrane region" description="Helical" evidence="5">
    <location>
        <begin position="180"/>
        <end position="203"/>
    </location>
</feature>
<evidence type="ECO:0000256" key="5">
    <source>
        <dbReference type="SAM" id="Phobius"/>
    </source>
</evidence>
<feature type="transmembrane region" description="Helical" evidence="5">
    <location>
        <begin position="143"/>
        <end position="168"/>
    </location>
</feature>
<dbReference type="Pfam" id="PF04479">
    <property type="entry name" value="RTA1"/>
    <property type="match status" value="1"/>
</dbReference>
<dbReference type="EMBL" id="CM003105">
    <property type="protein sequence ID" value="KUI72480.1"/>
    <property type="molecule type" value="Genomic_DNA"/>
</dbReference>
<evidence type="ECO:0000256" key="4">
    <source>
        <dbReference type="ARBA" id="ARBA00023136"/>
    </source>
</evidence>
<evidence type="ECO:0000313" key="6">
    <source>
        <dbReference type="EMBL" id="KUI72480.1"/>
    </source>
</evidence>
<keyword evidence="7" id="KW-1185">Reference proteome</keyword>
<sequence>MSATTANSNMTEPELQAFLKELQEGCHALTAGFPPSYGYIPSLAAGILFCVLFGIPLLYHTFQFCRVRRATSILLALGALTEVIGWASRIYAAECPYNSNAFLAQEVTLIIAPVFFSAALYVLLGILILDLGRASSILSAKWYTIVFCTCDLVSLVVQAVGGAMASMADTDAQQTKGTHIMVAGIAFQLGTMTLFGLLVGDFIRRISSRRLGLRSSVTRMLKLLLLALLVSFVMIYIRSIYRTIELAQGWHGYLITHQGYFIGLDAAIMVIAVAVFMPIDPAVLLGKRGVAEGKQGPGTDTSDGEAAIAMGSYDGGHAGSEGSGARY</sequence>
<feature type="transmembrane region" description="Helical" evidence="5">
    <location>
        <begin position="71"/>
        <end position="90"/>
    </location>
</feature>
<evidence type="ECO:0008006" key="8">
    <source>
        <dbReference type="Google" id="ProtNLM"/>
    </source>
</evidence>
<accession>A0A194W8S5</accession>
<keyword evidence="3 5" id="KW-1133">Transmembrane helix</keyword>
<feature type="transmembrane region" description="Helical" evidence="5">
    <location>
        <begin position="223"/>
        <end position="241"/>
    </location>
</feature>
<dbReference type="InterPro" id="IPR007568">
    <property type="entry name" value="RTA1"/>
</dbReference>
<feature type="transmembrane region" description="Helical" evidence="5">
    <location>
        <begin position="39"/>
        <end position="59"/>
    </location>
</feature>
<dbReference type="OrthoDB" id="4521223at2759"/>
<protein>
    <recommendedName>
        <fullName evidence="8">Sphingoid long-chain base transporter RSB1</fullName>
    </recommendedName>
</protein>
<comment type="subcellular location">
    <subcellularLocation>
        <location evidence="1">Membrane</location>
        <topology evidence="1">Multi-pass membrane protein</topology>
    </subcellularLocation>
</comment>
<evidence type="ECO:0000256" key="3">
    <source>
        <dbReference type="ARBA" id="ARBA00022989"/>
    </source>
</evidence>
<dbReference type="GO" id="GO:0005886">
    <property type="term" value="C:plasma membrane"/>
    <property type="evidence" value="ECO:0007669"/>
    <property type="project" value="TreeGrafter"/>
</dbReference>
<feature type="transmembrane region" description="Helical" evidence="5">
    <location>
        <begin position="261"/>
        <end position="279"/>
    </location>
</feature>
<organism evidence="6 7">
    <name type="scientific">Cytospora mali</name>
    <name type="common">Apple Valsa canker fungus</name>
    <name type="synonym">Valsa mali</name>
    <dbReference type="NCBI Taxonomy" id="578113"/>
    <lineage>
        <taxon>Eukaryota</taxon>
        <taxon>Fungi</taxon>
        <taxon>Dikarya</taxon>
        <taxon>Ascomycota</taxon>
        <taxon>Pezizomycotina</taxon>
        <taxon>Sordariomycetes</taxon>
        <taxon>Sordariomycetidae</taxon>
        <taxon>Diaporthales</taxon>
        <taxon>Cytosporaceae</taxon>
        <taxon>Cytospora</taxon>
    </lineage>
</organism>
<dbReference type="PANTHER" id="PTHR31465">
    <property type="entry name" value="PROTEIN RTA1-RELATED"/>
    <property type="match status" value="1"/>
</dbReference>
<gene>
    <name evidence="6" type="ORF">VM1G_07628</name>
</gene>
<reference evidence="6" key="1">
    <citation type="submission" date="2014-12" db="EMBL/GenBank/DDBJ databases">
        <title>Genome Sequence of Valsa Canker Pathogens Uncovers a Specific Adaption of Colonization on Woody Bark.</title>
        <authorList>
            <person name="Yin Z."/>
            <person name="Liu H."/>
            <person name="Gao X."/>
            <person name="Li Z."/>
            <person name="Song N."/>
            <person name="Ke X."/>
            <person name="Dai Q."/>
            <person name="Wu Y."/>
            <person name="Sun Y."/>
            <person name="Xu J.-R."/>
            <person name="Kang Z.K."/>
            <person name="Wang L."/>
            <person name="Huang L."/>
        </authorList>
    </citation>
    <scope>NUCLEOTIDE SEQUENCE [LARGE SCALE GENOMIC DNA]</scope>
    <source>
        <strain evidence="6">03-8</strain>
    </source>
</reference>
<feature type="transmembrane region" description="Helical" evidence="5">
    <location>
        <begin position="110"/>
        <end position="131"/>
    </location>
</feature>
<keyword evidence="2 5" id="KW-0812">Transmembrane</keyword>
<dbReference type="GO" id="GO:0000324">
    <property type="term" value="C:fungal-type vacuole"/>
    <property type="evidence" value="ECO:0007669"/>
    <property type="project" value="TreeGrafter"/>
</dbReference>
<keyword evidence="4 5" id="KW-0472">Membrane</keyword>
<evidence type="ECO:0000313" key="7">
    <source>
        <dbReference type="Proteomes" id="UP000078559"/>
    </source>
</evidence>
<dbReference type="PANTHER" id="PTHR31465:SF11">
    <property type="entry name" value="DOMAIN PROTEIN, PUTATIVE (AFU_ORTHOLOGUE AFUA_3G10770)-RELATED"/>
    <property type="match status" value="1"/>
</dbReference>
<proteinExistence type="predicted"/>
<name>A0A194W8S5_CYTMA</name>
<dbReference type="Proteomes" id="UP000078559">
    <property type="component" value="Chromosome 8"/>
</dbReference>